<organism evidence="9 10">
    <name type="scientific">Amanita thiersii Skay4041</name>
    <dbReference type="NCBI Taxonomy" id="703135"/>
    <lineage>
        <taxon>Eukaryota</taxon>
        <taxon>Fungi</taxon>
        <taxon>Dikarya</taxon>
        <taxon>Basidiomycota</taxon>
        <taxon>Agaricomycotina</taxon>
        <taxon>Agaricomycetes</taxon>
        <taxon>Agaricomycetidae</taxon>
        <taxon>Agaricales</taxon>
        <taxon>Pluteineae</taxon>
        <taxon>Amanitaceae</taxon>
        <taxon>Amanita</taxon>
    </lineage>
</organism>
<comment type="similarity">
    <text evidence="2">Belongs to the importin beta family.</text>
</comment>
<evidence type="ECO:0000256" key="3">
    <source>
        <dbReference type="ARBA" id="ARBA00016020"/>
    </source>
</evidence>
<dbReference type="Pfam" id="PF18773">
    <property type="entry name" value="Importin_rep"/>
    <property type="match status" value="1"/>
</dbReference>
<keyword evidence="10" id="KW-1185">Reference proteome</keyword>
<dbReference type="GO" id="GO:0005634">
    <property type="term" value="C:nucleus"/>
    <property type="evidence" value="ECO:0007669"/>
    <property type="project" value="UniProtKB-SubCell"/>
</dbReference>
<accession>A0A2A9NKE9</accession>
<evidence type="ECO:0000313" key="10">
    <source>
        <dbReference type="Proteomes" id="UP000242287"/>
    </source>
</evidence>
<protein>
    <recommendedName>
        <fullName evidence="3">Importin-13</fullName>
    </recommendedName>
</protein>
<evidence type="ECO:0000313" key="9">
    <source>
        <dbReference type="EMBL" id="PFH48182.1"/>
    </source>
</evidence>
<dbReference type="InterPro" id="IPR051345">
    <property type="entry name" value="Importin_beta-like_NTR"/>
</dbReference>
<name>A0A2A9NKE9_9AGAR</name>
<dbReference type="Gene3D" id="1.25.10.10">
    <property type="entry name" value="Leucine-rich Repeat Variant"/>
    <property type="match status" value="1"/>
</dbReference>
<dbReference type="PANTHER" id="PTHR12363:SF33">
    <property type="entry name" value="IMPORTIN-13"/>
    <property type="match status" value="1"/>
</dbReference>
<comment type="subcellular location">
    <subcellularLocation>
        <location evidence="1">Nucleus</location>
    </subcellularLocation>
</comment>
<dbReference type="InterPro" id="IPR057942">
    <property type="entry name" value="TPR_TNPO3_IPO13_3rd"/>
</dbReference>
<gene>
    <name evidence="9" type="ORF">AMATHDRAFT_66058</name>
</gene>
<dbReference type="InterPro" id="IPR040709">
    <property type="entry name" value="Importin_rep_1"/>
</dbReference>
<dbReference type="GO" id="GO:0005737">
    <property type="term" value="C:cytoplasm"/>
    <property type="evidence" value="ECO:0007669"/>
    <property type="project" value="TreeGrafter"/>
</dbReference>
<dbReference type="GO" id="GO:0006606">
    <property type="term" value="P:protein import into nucleus"/>
    <property type="evidence" value="ECO:0007669"/>
    <property type="project" value="TreeGrafter"/>
</dbReference>
<keyword evidence="5" id="KW-0677">Repeat</keyword>
<evidence type="ECO:0000256" key="6">
    <source>
        <dbReference type="ARBA" id="ARBA00022927"/>
    </source>
</evidence>
<dbReference type="OrthoDB" id="2016913at2759"/>
<sequence length="996" mass="109492">MQKRFEAWGLVMPLLDHPDPNVQFFGAHTAQVKIARDWESFPSDNTESLRDLLIQLTARSVAIGRSKFILRKLFVALTSLALKLVPGRPNRWPDWILACVTAFSGHGASTDHIHDFLAIVAEEVGNADLVGSSKMQMQQSLNDAVHMVVQAVKSTIEHGSQSLPEHELQSALKCLQAWMNLLPTRELTPLIPLMISLLNPVSDDSAGFIASSETLQEMMSKSALADGSGSKTLTEPLLLWLDSIGGQVVEKTVTTGDVSPISHSLCQLLVALGDHSTSYIAANISSPTPVTPLFSPQSVHSITKTRGHLAQNFLKYLLAYTGLPGYYGVDEEESEMTLGFWYLLQETLWTTDYYIPEDQNEPTNSDRNGPEQITLAKAVYIELVKILRRKATFPAPGSGWTKDQIERFQVYRRDIGDTLINAFYILRDDMLGYYIGDLTERLAVEEGQRAWQEIEATLHCVMSIQEAMDMEKMPFISRLFGPEILGKLPTTGHLRIRRTMLNVIGTYSSWFATQPAIIPNPNAPNLLLAVLNYIVCALNDSSLCLHAANALRNLCDSNRKALAPHIAAFAELHAGLEQIPDTEKSKILQSIASIIQALPPEEEIPPVEAIVRPIVHKLIEALKSSSASPDEARSLAILHLEALSGIAKGLTRTTEDAFGLESDPTIQAESENVSNARENLKMITLREEIYGTLRNIVDLWSTDAGISHALSDLFKSITCLPTDVTLISLPAGPLLELVCFAAQRHLTAAWLTLAAILISQLNPPSLLLNVPRRRPSPEAHGVVMAALPVLLQCSLNKLAQPGEMGANPDIVQEFFSCMDRVSQDFTDVFYSLPHGALDALMQCAIQALSLQERYSLVSACNFLSSLIHNSSVHEELKPHKRRILQTHGRAIMRAVLEGFAGVAPRSAMPNLIEMLGTLLNRTGDMEGVDGASTWMAEILFSDDFVPSKATAEVKDRFVKTVLGSRSLKRIRDAAQQFTLVARGLEGSNFGIASVTM</sequence>
<dbReference type="AlphaFoldDB" id="A0A2A9NKE9"/>
<dbReference type="Pfam" id="PF18806">
    <property type="entry name" value="Importin_rep_3"/>
    <property type="match status" value="1"/>
</dbReference>
<dbReference type="Pfam" id="PF24140">
    <property type="entry name" value="TPR_TNPO3_IPO13_3rd"/>
    <property type="match status" value="1"/>
</dbReference>
<keyword evidence="6" id="KW-0653">Protein transport</keyword>
<reference evidence="9 10" key="1">
    <citation type="submission" date="2014-02" db="EMBL/GenBank/DDBJ databases">
        <title>Transposable element dynamics among asymbiotic and ectomycorrhizal Amanita fungi.</title>
        <authorList>
            <consortium name="DOE Joint Genome Institute"/>
            <person name="Hess J."/>
            <person name="Skrede I."/>
            <person name="Wolfe B."/>
            <person name="LaButti K."/>
            <person name="Ohm R.A."/>
            <person name="Grigoriev I.V."/>
            <person name="Pringle A."/>
        </authorList>
    </citation>
    <scope>NUCLEOTIDE SEQUENCE [LARGE SCALE GENOMIC DNA]</scope>
    <source>
        <strain evidence="9 10">SKay4041</strain>
    </source>
</reference>
<dbReference type="InterPro" id="IPR013598">
    <property type="entry name" value="Exportin-1/Importin-b-like"/>
</dbReference>
<feature type="domain" description="Exportin-1/Importin-beta-like" evidence="8">
    <location>
        <begin position="67"/>
        <end position="199"/>
    </location>
</feature>
<dbReference type="Proteomes" id="UP000242287">
    <property type="component" value="Unassembled WGS sequence"/>
</dbReference>
<evidence type="ECO:0000256" key="5">
    <source>
        <dbReference type="ARBA" id="ARBA00022737"/>
    </source>
</evidence>
<evidence type="ECO:0000256" key="4">
    <source>
        <dbReference type="ARBA" id="ARBA00022448"/>
    </source>
</evidence>
<proteinExistence type="inferred from homology"/>
<dbReference type="STRING" id="703135.A0A2A9NKE9"/>
<dbReference type="PANTHER" id="PTHR12363">
    <property type="entry name" value="TRANSPORTIN 3 AND IMPORTIN 13"/>
    <property type="match status" value="1"/>
</dbReference>
<dbReference type="EMBL" id="KZ302073">
    <property type="protein sequence ID" value="PFH48182.1"/>
    <property type="molecule type" value="Genomic_DNA"/>
</dbReference>
<evidence type="ECO:0000259" key="8">
    <source>
        <dbReference type="Pfam" id="PF08389"/>
    </source>
</evidence>
<dbReference type="Pfam" id="PF08389">
    <property type="entry name" value="Xpo1"/>
    <property type="match status" value="1"/>
</dbReference>
<dbReference type="InterPro" id="IPR011989">
    <property type="entry name" value="ARM-like"/>
</dbReference>
<evidence type="ECO:0000256" key="2">
    <source>
        <dbReference type="ARBA" id="ARBA00007991"/>
    </source>
</evidence>
<evidence type="ECO:0000256" key="1">
    <source>
        <dbReference type="ARBA" id="ARBA00004123"/>
    </source>
</evidence>
<dbReference type="InterPro" id="IPR040520">
    <property type="entry name" value="Importin_rep_3"/>
</dbReference>
<evidence type="ECO:0000256" key="7">
    <source>
        <dbReference type="ARBA" id="ARBA00023242"/>
    </source>
</evidence>
<dbReference type="InterPro" id="IPR016024">
    <property type="entry name" value="ARM-type_fold"/>
</dbReference>
<dbReference type="SUPFAM" id="SSF48371">
    <property type="entry name" value="ARM repeat"/>
    <property type="match status" value="1"/>
</dbReference>
<keyword evidence="7" id="KW-0539">Nucleus</keyword>
<keyword evidence="4" id="KW-0813">Transport</keyword>